<dbReference type="RefSeq" id="WP_274263747.1">
    <property type="nucleotide sequence ID" value="NZ_JAQZCI010000001.1"/>
</dbReference>
<dbReference type="InterPro" id="IPR024524">
    <property type="entry name" value="DUF3800"/>
</dbReference>
<evidence type="ECO:0000313" key="2">
    <source>
        <dbReference type="Proteomes" id="UP001218170"/>
    </source>
</evidence>
<dbReference type="Proteomes" id="UP001218170">
    <property type="component" value="Unassembled WGS sequence"/>
</dbReference>
<name>A0ABT5SEC3_9MICO</name>
<dbReference type="EMBL" id="JAQZCI010000001">
    <property type="protein sequence ID" value="MDD7961119.1"/>
    <property type="molecule type" value="Genomic_DNA"/>
</dbReference>
<reference evidence="1 2" key="1">
    <citation type="submission" date="2023-02" db="EMBL/GenBank/DDBJ databases">
        <title>Study of novel species of the Microbacterium genus.</title>
        <authorList>
            <person name="Arroyo-Herrera I."/>
            <person name="Roman-Ponce B."/>
            <person name="Vasquez-Murrieta M.S."/>
        </authorList>
    </citation>
    <scope>NUCLEOTIDE SEQUENCE [LARGE SCALE GENOMIC DNA]</scope>
    <source>
        <strain evidence="1 2">NE1TT3</strain>
    </source>
</reference>
<dbReference type="Pfam" id="PF12686">
    <property type="entry name" value="DUF3800"/>
    <property type="match status" value="1"/>
</dbReference>
<gene>
    <name evidence="1" type="ORF">PUW80_02000</name>
</gene>
<evidence type="ECO:0000313" key="1">
    <source>
        <dbReference type="EMBL" id="MDD7961119.1"/>
    </source>
</evidence>
<sequence length="355" mass="38406">MTEPVLSSGTTQPLVVACDESGNDGENLLAGSSPVFVHASVSVSKAKAAELMAEVRARTRSESVELKSKTLLHPKNARTARWLLEQPELGGSVSLHFTDKRYFLVTKLFDATIEELAREDGYDMYADGSALCGANILFFTAPVIYGEPWDALLVAFQDFLRAKTVSDAQATLATLEARVTDVLSLKDAPSDMFLDLIHAGIKHLRLLSRLQLGRGIDHRLRTLDPLIPAVGAAVAYWAEQSGRSVQILHDAAKELTPERVAAMRKHLAAPETAAPHRAGRGVSLAGVTIVDSKLEERVQLADLLAGLGRSVIEAERDGRPHPLTALVEHHMSKLSILPRVELMKPEVAKAVALGV</sequence>
<protein>
    <submittedName>
        <fullName evidence="1">DUF3800 domain-containing protein</fullName>
    </submittedName>
</protein>
<organism evidence="1 2">
    <name type="scientific">Microbacterium thalli</name>
    <dbReference type="NCBI Taxonomy" id="3027921"/>
    <lineage>
        <taxon>Bacteria</taxon>
        <taxon>Bacillati</taxon>
        <taxon>Actinomycetota</taxon>
        <taxon>Actinomycetes</taxon>
        <taxon>Micrococcales</taxon>
        <taxon>Microbacteriaceae</taxon>
        <taxon>Microbacterium</taxon>
    </lineage>
</organism>
<proteinExistence type="predicted"/>
<accession>A0ABT5SEC3</accession>
<keyword evidence="2" id="KW-1185">Reference proteome</keyword>
<comment type="caution">
    <text evidence="1">The sequence shown here is derived from an EMBL/GenBank/DDBJ whole genome shotgun (WGS) entry which is preliminary data.</text>
</comment>